<dbReference type="Gene3D" id="3.90.1200.10">
    <property type="match status" value="1"/>
</dbReference>
<dbReference type="PANTHER" id="PTHR21310">
    <property type="entry name" value="AMINOGLYCOSIDE PHOSPHOTRANSFERASE-RELATED-RELATED"/>
    <property type="match status" value="1"/>
</dbReference>
<evidence type="ECO:0000256" key="1">
    <source>
        <dbReference type="SAM" id="MobiDB-lite"/>
    </source>
</evidence>
<organism evidence="3 4">
    <name type="scientific">Diaporthe helianthi</name>
    <dbReference type="NCBI Taxonomy" id="158607"/>
    <lineage>
        <taxon>Eukaryota</taxon>
        <taxon>Fungi</taxon>
        <taxon>Dikarya</taxon>
        <taxon>Ascomycota</taxon>
        <taxon>Pezizomycotina</taxon>
        <taxon>Sordariomycetes</taxon>
        <taxon>Sordariomycetidae</taxon>
        <taxon>Diaporthales</taxon>
        <taxon>Diaporthaceae</taxon>
        <taxon>Diaporthe</taxon>
    </lineage>
</organism>
<dbReference type="InParanoid" id="A0A2P5HT03"/>
<feature type="region of interest" description="Disordered" evidence="1">
    <location>
        <begin position="319"/>
        <end position="351"/>
    </location>
</feature>
<dbReference type="SUPFAM" id="SSF56112">
    <property type="entry name" value="Protein kinase-like (PK-like)"/>
    <property type="match status" value="1"/>
</dbReference>
<evidence type="ECO:0000259" key="2">
    <source>
        <dbReference type="Pfam" id="PF01636"/>
    </source>
</evidence>
<protein>
    <recommendedName>
        <fullName evidence="2">Aminoglycoside phosphotransferase domain-containing protein</fullName>
    </recommendedName>
</protein>
<gene>
    <name evidence="3" type="ORF">DHEL01_v208247</name>
</gene>
<feature type="domain" description="Aminoglycoside phosphotransferase" evidence="2">
    <location>
        <begin position="49"/>
        <end position="306"/>
    </location>
</feature>
<dbReference type="InterPro" id="IPR011009">
    <property type="entry name" value="Kinase-like_dom_sf"/>
</dbReference>
<dbReference type="PANTHER" id="PTHR21310:SF13">
    <property type="entry name" value="AMINOGLYCOSIDE PHOSPHOTRANSFERASE DOMAIN-CONTAINING PROTEIN"/>
    <property type="match status" value="1"/>
</dbReference>
<sequence length="437" mass="50172">MPAHNQEGLKWDRSGLDLVPLWTRQPSTEAIKTVCRQRLHIGNDATCSISFYAEGAFNKLYLVRTDEQSLLIRVSLPVCPHDKTRGEVTTLRWLADNTDIPVPKVVTFDDTSRNEIGFEWIMMELMPGVSAWRRWRSLTMAKKVFLTQRIAEFQAQLFRHNFPRGSFRGIGTLGCVSDGEKSPVPGQLISNMFFMGDHVNYDGVHRGPFRSSHDWLKSYLEIAMREFEDVITNGDDEDEIEEAEGALRVAKRLLTLLPKIFAPIEEPPERTALTHHDLGLQNLLLDENGNISAVLDWECVSAMPLWAVTQVPKFLRNRDRADEPKRESYPDEDPPPEGTSGNGQRDPDDLDNEGKNGLYWIHLMEYETTQLRKIYHDKMRSFWPDWDLCREESRLKLDFYDAVDRCAGAVFLGRVRVWVDKIEAGDFVSLQSVLSPF</sequence>
<keyword evidence="4" id="KW-1185">Reference proteome</keyword>
<comment type="caution">
    <text evidence="3">The sequence shown here is derived from an EMBL/GenBank/DDBJ whole genome shotgun (WGS) entry which is preliminary data.</text>
</comment>
<evidence type="ECO:0000313" key="4">
    <source>
        <dbReference type="Proteomes" id="UP000094444"/>
    </source>
</evidence>
<feature type="compositionally biased region" description="Basic and acidic residues" evidence="1">
    <location>
        <begin position="319"/>
        <end position="329"/>
    </location>
</feature>
<reference evidence="3" key="1">
    <citation type="submission" date="2017-09" db="EMBL/GenBank/DDBJ databases">
        <title>Polyketide synthases of a Diaporthe helianthi virulent isolate.</title>
        <authorList>
            <person name="Baroncelli R."/>
        </authorList>
    </citation>
    <scope>NUCLEOTIDE SEQUENCE [LARGE SCALE GENOMIC DNA]</scope>
    <source>
        <strain evidence="3">7/96</strain>
    </source>
</reference>
<dbReference type="Proteomes" id="UP000094444">
    <property type="component" value="Unassembled WGS sequence"/>
</dbReference>
<name>A0A2P5HT03_DIAHE</name>
<dbReference type="AlphaFoldDB" id="A0A2P5HT03"/>
<dbReference type="Pfam" id="PF01636">
    <property type="entry name" value="APH"/>
    <property type="match status" value="1"/>
</dbReference>
<dbReference type="EMBL" id="MAVT02000814">
    <property type="protein sequence ID" value="POS73356.1"/>
    <property type="molecule type" value="Genomic_DNA"/>
</dbReference>
<accession>A0A2P5HT03</accession>
<dbReference type="OrthoDB" id="10003767at2759"/>
<dbReference type="InterPro" id="IPR002575">
    <property type="entry name" value="Aminoglycoside_PTrfase"/>
</dbReference>
<proteinExistence type="predicted"/>
<dbReference type="InterPro" id="IPR051678">
    <property type="entry name" value="AGP_Transferase"/>
</dbReference>
<dbReference type="STRING" id="158607.A0A2P5HT03"/>
<evidence type="ECO:0000313" key="3">
    <source>
        <dbReference type="EMBL" id="POS73356.1"/>
    </source>
</evidence>